<name>A0ABR7M2W1_9BACT</name>
<evidence type="ECO:0000313" key="3">
    <source>
        <dbReference type="Proteomes" id="UP000765802"/>
    </source>
</evidence>
<feature type="chain" id="PRO_5047327151" description="DUF2490 domain-containing protein" evidence="1">
    <location>
        <begin position="17"/>
        <end position="255"/>
    </location>
</feature>
<feature type="signal peptide" evidence="1">
    <location>
        <begin position="1"/>
        <end position="16"/>
    </location>
</feature>
<evidence type="ECO:0008006" key="4">
    <source>
        <dbReference type="Google" id="ProtNLM"/>
    </source>
</evidence>
<evidence type="ECO:0000256" key="1">
    <source>
        <dbReference type="SAM" id="SignalP"/>
    </source>
</evidence>
<dbReference type="EMBL" id="MBUA01000001">
    <property type="protein sequence ID" value="MBC6489360.1"/>
    <property type="molecule type" value="Genomic_DNA"/>
</dbReference>
<gene>
    <name evidence="2" type="ORF">BC349_00140</name>
</gene>
<keyword evidence="1" id="KW-0732">Signal</keyword>
<proteinExistence type="predicted"/>
<sequence length="255" mass="29728">MIFGFLLILTPIFAAAQSTRINENNLTAWGTINADWNLNEKLGIHLDINQRRVNITEDIFQHLYRIGMNYKPNKNIYLRAGYVLSRTSPFGDIQEAVSHQTSTEHRTYESISFSSKAGRLETSHRIIMEQRWNGKFSSPDLNKQDSWSYANRARYRIRFDYSFQKHTNQQSYPYIAAYDELMIHFGKQVKENVFDQNRIGCLTGYAISPVTRLEFGFMYQVLQLSKKYFDKNVFQNNSNLMVNLLLNLPGHAATK</sequence>
<dbReference type="InterPro" id="IPR019619">
    <property type="entry name" value="DUF2490"/>
</dbReference>
<reference evidence="2 3" key="1">
    <citation type="submission" date="2016-07" db="EMBL/GenBank/DDBJ databases">
        <title>Genome analysis of Flavihumibacter stibioxidans YS-17.</title>
        <authorList>
            <person name="Shi K."/>
            <person name="Han Y."/>
            <person name="Wang G."/>
        </authorList>
    </citation>
    <scope>NUCLEOTIDE SEQUENCE [LARGE SCALE GENOMIC DNA]</scope>
    <source>
        <strain evidence="2 3">YS-17</strain>
    </source>
</reference>
<evidence type="ECO:0000313" key="2">
    <source>
        <dbReference type="EMBL" id="MBC6489360.1"/>
    </source>
</evidence>
<organism evidence="2 3">
    <name type="scientific">Flavihumibacter stibioxidans</name>
    <dbReference type="NCBI Taxonomy" id="1834163"/>
    <lineage>
        <taxon>Bacteria</taxon>
        <taxon>Pseudomonadati</taxon>
        <taxon>Bacteroidota</taxon>
        <taxon>Chitinophagia</taxon>
        <taxon>Chitinophagales</taxon>
        <taxon>Chitinophagaceae</taxon>
        <taxon>Flavihumibacter</taxon>
    </lineage>
</organism>
<keyword evidence="3" id="KW-1185">Reference proteome</keyword>
<accession>A0ABR7M2W1</accession>
<dbReference type="Pfam" id="PF10677">
    <property type="entry name" value="DUF2490"/>
    <property type="match status" value="1"/>
</dbReference>
<protein>
    <recommendedName>
        <fullName evidence="4">DUF2490 domain-containing protein</fullName>
    </recommendedName>
</protein>
<comment type="caution">
    <text evidence="2">The sequence shown here is derived from an EMBL/GenBank/DDBJ whole genome shotgun (WGS) entry which is preliminary data.</text>
</comment>
<dbReference type="Proteomes" id="UP000765802">
    <property type="component" value="Unassembled WGS sequence"/>
</dbReference>